<dbReference type="HOGENOM" id="CLU_920297_0_0_7"/>
<dbReference type="AlphaFoldDB" id="M4V8P8"/>
<name>M4V8P8_9BACT</name>
<dbReference type="STRING" id="1184267.A11Q_1561"/>
<dbReference type="PATRIC" id="fig|1184267.3.peg.1579"/>
<keyword evidence="1" id="KW-0732">Signal</keyword>
<proteinExistence type="predicted"/>
<gene>
    <name evidence="2" type="ORF">A11Q_1561</name>
</gene>
<dbReference type="GO" id="GO:0005576">
    <property type="term" value="C:extracellular region"/>
    <property type="evidence" value="ECO:0007669"/>
    <property type="project" value="InterPro"/>
</dbReference>
<sequence length="302" mass="33697">MVKIKSIGNAVKKTLLPTLLSSLLIPQALLANVSTSASVATPTGQLTFSLKTAGPPIQMMALSDSSKYLAFQRSFMTKLNDGPSALALIREFDNMDHSNLVTTVQASVERAVDPNDKWTDFYEFMEAPENDWSLAIIEYTLGNESDDEQIYVTVNRELRDGRPDSAAVSQWTKRMREAMWRLPRFEGISFRGTRLKPEQIEKYYQVGKVAQDLAFISTSLSPTTAFKFADPDVNGVIDNEKVSIVFVVLGKTGRPVSNFAHMHSHEQEILFANGTPMTVKAKTPVFQDSLLNRTQIILLEEN</sequence>
<reference evidence="2 3" key="1">
    <citation type="journal article" date="2013" name="ISME J.">
        <title>By their genes ye shall know them: genomic signatures of predatory bacteria.</title>
        <authorList>
            <person name="Pasternak Z."/>
            <person name="Pietrokovski S."/>
            <person name="Rotem O."/>
            <person name="Gophna U."/>
            <person name="Lurie-Weinberger M.N."/>
            <person name="Jurkevitch E."/>
        </authorList>
    </citation>
    <scope>NUCLEOTIDE SEQUENCE [LARGE SCALE GENOMIC DNA]</scope>
    <source>
        <strain evidence="2 3">JSS</strain>
    </source>
</reference>
<dbReference type="PROSITE" id="PS51996">
    <property type="entry name" value="TR_MART"/>
    <property type="match status" value="1"/>
</dbReference>
<dbReference type="Gene3D" id="3.90.176.10">
    <property type="entry name" value="Toxin ADP-ribosyltransferase, Chain A, domain 1"/>
    <property type="match status" value="1"/>
</dbReference>
<dbReference type="SUPFAM" id="SSF56399">
    <property type="entry name" value="ADP-ribosylation"/>
    <property type="match status" value="1"/>
</dbReference>
<dbReference type="Proteomes" id="UP000012040">
    <property type="component" value="Chromosome"/>
</dbReference>
<evidence type="ECO:0000256" key="1">
    <source>
        <dbReference type="SAM" id="SignalP"/>
    </source>
</evidence>
<protein>
    <submittedName>
        <fullName evidence="2">Uncharacterized protein</fullName>
    </submittedName>
</protein>
<dbReference type="OrthoDB" id="6399081at2"/>
<evidence type="ECO:0000313" key="3">
    <source>
        <dbReference type="Proteomes" id="UP000012040"/>
    </source>
</evidence>
<accession>M4V8P8</accession>
<evidence type="ECO:0000313" key="2">
    <source>
        <dbReference type="EMBL" id="AGH95777.1"/>
    </source>
</evidence>
<dbReference type="RefSeq" id="WP_015470267.1">
    <property type="nucleotide sequence ID" value="NC_020813.1"/>
</dbReference>
<dbReference type="KEGG" id="bex:A11Q_1561"/>
<feature type="chain" id="PRO_5004059975" evidence="1">
    <location>
        <begin position="32"/>
        <end position="302"/>
    </location>
</feature>
<organism evidence="2 3">
    <name type="scientific">Pseudobdellovibrio exovorus JSS</name>
    <dbReference type="NCBI Taxonomy" id="1184267"/>
    <lineage>
        <taxon>Bacteria</taxon>
        <taxon>Pseudomonadati</taxon>
        <taxon>Bdellovibrionota</taxon>
        <taxon>Bdellovibrionia</taxon>
        <taxon>Bdellovibrionales</taxon>
        <taxon>Pseudobdellovibrionaceae</taxon>
        <taxon>Pseudobdellovibrio</taxon>
    </lineage>
</organism>
<keyword evidence="3" id="KW-1185">Reference proteome</keyword>
<dbReference type="EMBL" id="CP003537">
    <property type="protein sequence ID" value="AGH95777.1"/>
    <property type="molecule type" value="Genomic_DNA"/>
</dbReference>
<feature type="signal peptide" evidence="1">
    <location>
        <begin position="1"/>
        <end position="31"/>
    </location>
</feature>